<accession>A0A9J5XBE0</accession>
<dbReference type="EMBL" id="JACXVP010000009">
    <property type="protein sequence ID" value="KAG5584927.1"/>
    <property type="molecule type" value="Genomic_DNA"/>
</dbReference>
<comment type="caution">
    <text evidence="1">The sequence shown here is derived from an EMBL/GenBank/DDBJ whole genome shotgun (WGS) entry which is preliminary data.</text>
</comment>
<protein>
    <recommendedName>
        <fullName evidence="3">F-box protein</fullName>
    </recommendedName>
</protein>
<sequence length="66" mass="7706">MKEYEVKESWTKMLSINHVDSPYALDLPYFISNKGEILVGIGQSFKIYNPKDDSFNPKIINFDGYR</sequence>
<evidence type="ECO:0000313" key="1">
    <source>
        <dbReference type="EMBL" id="KAG5584927.1"/>
    </source>
</evidence>
<keyword evidence="2" id="KW-1185">Reference proteome</keyword>
<organism evidence="1 2">
    <name type="scientific">Solanum commersonii</name>
    <name type="common">Commerson's wild potato</name>
    <name type="synonym">Commerson's nightshade</name>
    <dbReference type="NCBI Taxonomy" id="4109"/>
    <lineage>
        <taxon>Eukaryota</taxon>
        <taxon>Viridiplantae</taxon>
        <taxon>Streptophyta</taxon>
        <taxon>Embryophyta</taxon>
        <taxon>Tracheophyta</taxon>
        <taxon>Spermatophyta</taxon>
        <taxon>Magnoliopsida</taxon>
        <taxon>eudicotyledons</taxon>
        <taxon>Gunneridae</taxon>
        <taxon>Pentapetalae</taxon>
        <taxon>asterids</taxon>
        <taxon>lamiids</taxon>
        <taxon>Solanales</taxon>
        <taxon>Solanaceae</taxon>
        <taxon>Solanoideae</taxon>
        <taxon>Solaneae</taxon>
        <taxon>Solanum</taxon>
    </lineage>
</organism>
<gene>
    <name evidence="1" type="ORF">H5410_045361</name>
</gene>
<name>A0A9J5XBE0_SOLCO</name>
<reference evidence="1 2" key="1">
    <citation type="submission" date="2020-09" db="EMBL/GenBank/DDBJ databases">
        <title>De no assembly of potato wild relative species, Solanum commersonii.</title>
        <authorList>
            <person name="Cho K."/>
        </authorList>
    </citation>
    <scope>NUCLEOTIDE SEQUENCE [LARGE SCALE GENOMIC DNA]</scope>
    <source>
        <strain evidence="1">LZ3.2</strain>
        <tissue evidence="1">Leaf</tissue>
    </source>
</reference>
<evidence type="ECO:0008006" key="3">
    <source>
        <dbReference type="Google" id="ProtNLM"/>
    </source>
</evidence>
<proteinExistence type="predicted"/>
<dbReference type="OrthoDB" id="886494at2759"/>
<evidence type="ECO:0000313" key="2">
    <source>
        <dbReference type="Proteomes" id="UP000824120"/>
    </source>
</evidence>
<dbReference type="AlphaFoldDB" id="A0A9J5XBE0"/>
<dbReference type="Proteomes" id="UP000824120">
    <property type="component" value="Chromosome 9"/>
</dbReference>